<evidence type="ECO:0000256" key="9">
    <source>
        <dbReference type="ARBA" id="ARBA00022777"/>
    </source>
</evidence>
<evidence type="ECO:0000256" key="12">
    <source>
        <dbReference type="ARBA" id="ARBA00023136"/>
    </source>
</evidence>
<dbReference type="InterPro" id="IPR052232">
    <property type="entry name" value="RLK_Ser/Thr-Kinase"/>
</dbReference>
<dbReference type="PROSITE" id="PS00107">
    <property type="entry name" value="PROTEIN_KINASE_ATP"/>
    <property type="match status" value="1"/>
</dbReference>
<dbReference type="Gene3D" id="3.30.200.20">
    <property type="entry name" value="Phosphorylase Kinase, domain 1"/>
    <property type="match status" value="1"/>
</dbReference>
<dbReference type="GO" id="GO:0005524">
    <property type="term" value="F:ATP binding"/>
    <property type="evidence" value="ECO:0007669"/>
    <property type="project" value="UniProtKB-UniRule"/>
</dbReference>
<feature type="transmembrane region" description="Helical" evidence="17">
    <location>
        <begin position="1314"/>
        <end position="1335"/>
    </location>
</feature>
<dbReference type="InterPro" id="IPR043502">
    <property type="entry name" value="DNA/RNA_pol_sf"/>
</dbReference>
<feature type="transmembrane region" description="Helical" evidence="17">
    <location>
        <begin position="1347"/>
        <end position="1366"/>
    </location>
</feature>
<dbReference type="FunFam" id="3.30.200.20:FF:000178">
    <property type="entry name" value="serine/threonine-protein kinase PBS1-like"/>
    <property type="match status" value="1"/>
</dbReference>
<dbReference type="CDD" id="cd09272">
    <property type="entry name" value="RNase_HI_RT_Ty1"/>
    <property type="match status" value="1"/>
</dbReference>
<dbReference type="GO" id="GO:0003676">
    <property type="term" value="F:nucleic acid binding"/>
    <property type="evidence" value="ECO:0007669"/>
    <property type="project" value="InterPro"/>
</dbReference>
<dbReference type="Pfam" id="PF14244">
    <property type="entry name" value="Retrotran_gag_3"/>
    <property type="match status" value="1"/>
</dbReference>
<keyword evidence="10 15" id="KW-0067">ATP-binding</keyword>
<evidence type="ECO:0000256" key="15">
    <source>
        <dbReference type="PROSITE-ProRule" id="PRU10141"/>
    </source>
</evidence>
<keyword evidence="12 17" id="KW-0472">Membrane</keyword>
<dbReference type="FunFam" id="1.10.510.10:FF:000035">
    <property type="entry name" value="Putative receptor-like serine/threonine-protein kinase"/>
    <property type="match status" value="1"/>
</dbReference>
<dbReference type="CDD" id="cd14066">
    <property type="entry name" value="STKc_IRAK"/>
    <property type="match status" value="1"/>
</dbReference>
<dbReference type="InterPro" id="IPR001584">
    <property type="entry name" value="Integrase_cat-core"/>
</dbReference>
<evidence type="ECO:0000256" key="6">
    <source>
        <dbReference type="ARBA" id="ARBA00022679"/>
    </source>
</evidence>
<sequence>MGDANPSPTTVTIQQDNMSLQITPKKLNGSNYSTWSQSVEMYIIGRAKVQYLTGKKPKPVETDATYPKWVEENAMVKSWLLNSMTSNIRTVFLRLPIAHDVWDAVSQTYFISKDASQMYELRCRAHETCQNDAAVQKKEIKEDRLYDFLAGLDPSLDQVRSQVLAQDPLLGVRNAFAFVRREELRQATMMAVKFHDGSAMVAGASSRPLPMVPDMSFEWFVQKKGTQTKGNNSGPQAHHISIHSQASIPFQVDQSVQQVSLANASTSSGNTGASDHMTNDSKLFTLYTTTPRNTVKVANGLSTPILRDILTKKLIGLGRERGGLYYLDLKEAPVLEAGHVYQVGTEESKAREKIWLWHRRLGLPSFYFNKSDVPFSLIHTDVWGPSPIPTYTGVQWFVSFIDDCTRVQVVRSDNGREYPKKGFNAYFQQNDIIHQTSCVTTPQQNGIAERKNRHLLEVARSLCFAMQVPKRFWGDAILTAAFLINRMPSRVLQFKIPLYTLSQYHSLPSLLNIPPKVFGYTCYIHVHQHQSGKMDPRARKCLFVGYSATQKGYKCYHPSSGKVFVSMDVTFLEQEAYFPRGASDTSLQGEIESKEKEKLSWDEMTIPIVSRVEITPPTPSKLPEERELRVYARRKKNQDQDALQDSQTDPTLEQDQSAASPENIEPEVIPELSSPIDTRIESSVSIDSIDPVDDLPIALRRQSRTCQSKYKYPISNYVSSHRLSDSYIAFANHLSSVSTPDNLQNALGNPKWKISMVEEMEALQKNSTWDLVELPEGKKTVGCKWVFMVKHKADGSVEGYKARLVANGYTQTYGIDYHETFAPVAKINTIRVLLSLAANLDWPLQQFDVKNAFLHGELEEEVYMDLPPGFTTASDVGKVCNDEEGIRRLRDYLAKEFEIKDLGALRYFLGIEVARSRHGIFLSQRKYVLDLLTETGMLACQPIDTPIEQNHKLGDDRVDQVPTNKERYQRLVGRLIYLSHTRPDLAYAVSVVSQFMHSPNEVHMDAVHRILRYLKSAPGKGLMFSKHGHLEVKGYTNADWAGSITDRKSTSVYFTFVGGNLVTWRSKNQNVVARILMGELGFNLEKPVNLYCDNKAAISIAHNPVQHDRTKHVEVDRHFIKEKLTDGIISVPFVKSEDQLADILTKAVSSRMPYHFMSIAAMASQILGLDICADTLVGDATRRGISSGEKRRLTTDATALVSLLQPAPETFDLFDDLILMCPERKGVADFVQEIKHRTGVTWKYPYSYVSVDMFARKFKESPYEKKLDEKLSEPYDKSQSHKDALSFSLYSLSKWELFRACASRELLLMKRNSFLYIFKTIQLFIIACITMTVFLRTRMDIDVLHANYYMGSLFYALVILLVDGFPELSMTIQRLEVFYKQKAFCFYPAWAYAIPASSSCQFILLFAVHLSSLSMFRFLASVFQTNTSSMTAASMPVWLKWGFWVSPLTYGEIGLSLNEFLAPRWQKEFVNEVLETIELDGIKDAIVGIPGVTGLSNEQRKRLTIAVELVANPSIIFMDEPTTGLDARAAAIVMRAVKNVVDTGRTIVCTIHQASIDIFEAFDEVWEVIGIAVGKFIVIILSVLSMCLTSRKKSQRGREKIPISQIPAVSKEIKEVRVEQVSADEFVPRDGILLTIHDKSSEKESDKVLVHLGMGKGKNGDYSSQSGSFHNLEKDGAGSQVWRRFWQGWGHWFTLRDLDLATNRFSKDNVLGEGGYGVVYQGQLINGTPVAVKKILNNLGQAEKEFRVEVDAIGHVRHKNLVRLLGYCIEGTHRLEQWLHGAMRQHGYLTWEARVKVLLGTAKALAYLHEAIEPKVVHRDIKSSNILIDDEFNAKVSDFGLAKLLGSGKSHVTTRVMGTFGYVAPEYANTGLLNEKSDVYSFGVLLLEAITGRDPVDYGRPAHEVNLVDWLKMMVGSRRSEEVVDPNIEVRPSTRALKRALLTALRCVDPDSEKRPKMSQVVRMLESEEYPIPREWFLRPHEVLELETYSQYLGATPKGFLLVITWCVWTRDYIHPGNSSGSPPIEKGLIKCWTSDSDPFVEE</sequence>
<dbReference type="PROSITE" id="PS50994">
    <property type="entry name" value="INTEGRASE"/>
    <property type="match status" value="1"/>
</dbReference>
<dbReference type="SUPFAM" id="SSF56112">
    <property type="entry name" value="Protein kinase-like (PK-like)"/>
    <property type="match status" value="1"/>
</dbReference>
<comment type="catalytic activity">
    <reaction evidence="14">
        <text>L-seryl-[protein] + ATP = O-phospho-L-seryl-[protein] + ADP + H(+)</text>
        <dbReference type="Rhea" id="RHEA:17989"/>
        <dbReference type="Rhea" id="RHEA-COMP:9863"/>
        <dbReference type="Rhea" id="RHEA-COMP:11604"/>
        <dbReference type="ChEBI" id="CHEBI:15378"/>
        <dbReference type="ChEBI" id="CHEBI:29999"/>
        <dbReference type="ChEBI" id="CHEBI:30616"/>
        <dbReference type="ChEBI" id="CHEBI:83421"/>
        <dbReference type="ChEBI" id="CHEBI:456216"/>
        <dbReference type="EC" id="2.7.11.1"/>
    </reaction>
</comment>
<dbReference type="SUPFAM" id="SSF52540">
    <property type="entry name" value="P-loop containing nucleoside triphosphate hydrolases"/>
    <property type="match status" value="1"/>
</dbReference>
<dbReference type="SUPFAM" id="SSF53098">
    <property type="entry name" value="Ribonuclease H-like"/>
    <property type="match status" value="1"/>
</dbReference>
<protein>
    <recommendedName>
        <fullName evidence="3">non-specific serine/threonine protein kinase</fullName>
        <ecNumber evidence="3">2.7.11.1</ecNumber>
    </recommendedName>
</protein>
<dbReference type="GO" id="GO:0004674">
    <property type="term" value="F:protein serine/threonine kinase activity"/>
    <property type="evidence" value="ECO:0007669"/>
    <property type="project" value="UniProtKB-KW"/>
</dbReference>
<feature type="transmembrane region" description="Helical" evidence="17">
    <location>
        <begin position="1386"/>
        <end position="1406"/>
    </location>
</feature>
<dbReference type="Gene3D" id="3.40.50.300">
    <property type="entry name" value="P-loop containing nucleotide triphosphate hydrolases"/>
    <property type="match status" value="1"/>
</dbReference>
<reference evidence="20" key="1">
    <citation type="submission" date="2018-02" db="EMBL/GenBank/DDBJ databases">
        <authorList>
            <person name="Cohen D.B."/>
            <person name="Kent A.D."/>
        </authorList>
    </citation>
    <scope>NUCLEOTIDE SEQUENCE</scope>
</reference>
<dbReference type="InterPro" id="IPR057670">
    <property type="entry name" value="SH3_retrovirus"/>
</dbReference>
<evidence type="ECO:0000256" key="11">
    <source>
        <dbReference type="ARBA" id="ARBA00022989"/>
    </source>
</evidence>
<organism evidence="20">
    <name type="scientific">Fagus sylvatica</name>
    <name type="common">Beechnut</name>
    <dbReference type="NCBI Taxonomy" id="28930"/>
    <lineage>
        <taxon>Eukaryota</taxon>
        <taxon>Viridiplantae</taxon>
        <taxon>Streptophyta</taxon>
        <taxon>Embryophyta</taxon>
        <taxon>Tracheophyta</taxon>
        <taxon>Spermatophyta</taxon>
        <taxon>Magnoliopsida</taxon>
        <taxon>eudicotyledons</taxon>
        <taxon>Gunneridae</taxon>
        <taxon>Pentapetalae</taxon>
        <taxon>rosids</taxon>
        <taxon>fabids</taxon>
        <taxon>Fagales</taxon>
        <taxon>Fagaceae</taxon>
        <taxon>Fagus</taxon>
    </lineage>
</organism>
<proteinExistence type="predicted"/>
<feature type="transmembrane region" description="Helical" evidence="17">
    <location>
        <begin position="1568"/>
        <end position="1588"/>
    </location>
</feature>
<dbReference type="InterPro" id="IPR017441">
    <property type="entry name" value="Protein_kinase_ATP_BS"/>
</dbReference>
<evidence type="ECO:0000256" key="4">
    <source>
        <dbReference type="ARBA" id="ARBA00022527"/>
    </source>
</evidence>
<dbReference type="EMBL" id="OIVN01003762">
    <property type="protein sequence ID" value="SPD13399.1"/>
    <property type="molecule type" value="Genomic_DNA"/>
</dbReference>
<name>A0A2N9HP61_FAGSY</name>
<dbReference type="FunFam" id="3.40.50.300:FF:006093">
    <property type="entry name" value="Uncharacterized protein"/>
    <property type="match status" value="1"/>
</dbReference>
<evidence type="ECO:0000256" key="13">
    <source>
        <dbReference type="ARBA" id="ARBA00047899"/>
    </source>
</evidence>
<keyword evidence="4" id="KW-0723">Serine/threonine-protein kinase</keyword>
<dbReference type="Pfam" id="PF01061">
    <property type="entry name" value="ABC2_membrane"/>
    <property type="match status" value="1"/>
</dbReference>
<dbReference type="InterPro" id="IPR027417">
    <property type="entry name" value="P-loop_NTPase"/>
</dbReference>
<dbReference type="GO" id="GO:0016020">
    <property type="term" value="C:membrane"/>
    <property type="evidence" value="ECO:0007669"/>
    <property type="project" value="UniProtKB-SubCell"/>
</dbReference>
<dbReference type="GO" id="GO:0015074">
    <property type="term" value="P:DNA integration"/>
    <property type="evidence" value="ECO:0007669"/>
    <property type="project" value="InterPro"/>
</dbReference>
<dbReference type="InterPro" id="IPR011009">
    <property type="entry name" value="Kinase-like_dom_sf"/>
</dbReference>
<dbReference type="SUPFAM" id="SSF56672">
    <property type="entry name" value="DNA/RNA polymerases"/>
    <property type="match status" value="1"/>
</dbReference>
<dbReference type="InterPro" id="IPR000719">
    <property type="entry name" value="Prot_kinase_dom"/>
</dbReference>
<dbReference type="Pfam" id="PF25597">
    <property type="entry name" value="SH3_retrovirus"/>
    <property type="match status" value="1"/>
</dbReference>
<dbReference type="InterPro" id="IPR029472">
    <property type="entry name" value="Copia-like_N"/>
</dbReference>
<keyword evidence="7 17" id="KW-0812">Transmembrane</keyword>
<evidence type="ECO:0000256" key="8">
    <source>
        <dbReference type="ARBA" id="ARBA00022741"/>
    </source>
</evidence>
<dbReference type="Gene3D" id="1.10.510.10">
    <property type="entry name" value="Transferase(Phosphotransferase) domain 1"/>
    <property type="match status" value="1"/>
</dbReference>
<dbReference type="InterPro" id="IPR013103">
    <property type="entry name" value="RVT_2"/>
</dbReference>
<keyword evidence="11 17" id="KW-1133">Transmembrane helix</keyword>
<dbReference type="InterPro" id="IPR012337">
    <property type="entry name" value="RNaseH-like_sf"/>
</dbReference>
<evidence type="ECO:0000259" key="19">
    <source>
        <dbReference type="PROSITE" id="PS50994"/>
    </source>
</evidence>
<feature type="compositionally biased region" description="Polar residues" evidence="16">
    <location>
        <begin position="640"/>
        <end position="660"/>
    </location>
</feature>
<evidence type="ECO:0000256" key="3">
    <source>
        <dbReference type="ARBA" id="ARBA00012513"/>
    </source>
</evidence>
<evidence type="ECO:0000259" key="18">
    <source>
        <dbReference type="PROSITE" id="PS50011"/>
    </source>
</evidence>
<gene>
    <name evidence="20" type="ORF">FSB_LOCUS41281</name>
</gene>
<dbReference type="PANTHER" id="PTHR47984">
    <property type="entry name" value="OS01G0323000 PROTEIN"/>
    <property type="match status" value="1"/>
</dbReference>
<evidence type="ECO:0000313" key="20">
    <source>
        <dbReference type="EMBL" id="SPD13399.1"/>
    </source>
</evidence>
<dbReference type="PROSITE" id="PS50011">
    <property type="entry name" value="PROTEIN_KINASE_DOM"/>
    <property type="match status" value="1"/>
</dbReference>
<keyword evidence="9" id="KW-0418">Kinase</keyword>
<evidence type="ECO:0000256" key="10">
    <source>
        <dbReference type="ARBA" id="ARBA00022840"/>
    </source>
</evidence>
<evidence type="ECO:0000256" key="5">
    <source>
        <dbReference type="ARBA" id="ARBA00022553"/>
    </source>
</evidence>
<evidence type="ECO:0000256" key="16">
    <source>
        <dbReference type="SAM" id="MobiDB-lite"/>
    </source>
</evidence>
<evidence type="ECO:0000256" key="7">
    <source>
        <dbReference type="ARBA" id="ARBA00022692"/>
    </source>
</evidence>
<evidence type="ECO:0000256" key="1">
    <source>
        <dbReference type="ARBA" id="ARBA00004141"/>
    </source>
</evidence>
<dbReference type="EC" id="2.7.11.1" evidence="3"/>
<evidence type="ECO:0000256" key="14">
    <source>
        <dbReference type="ARBA" id="ARBA00048679"/>
    </source>
</evidence>
<evidence type="ECO:0000256" key="17">
    <source>
        <dbReference type="SAM" id="Phobius"/>
    </source>
</evidence>
<dbReference type="SMART" id="SM00220">
    <property type="entry name" value="S_TKc"/>
    <property type="match status" value="1"/>
</dbReference>
<dbReference type="GO" id="GO:0140359">
    <property type="term" value="F:ABC-type transporter activity"/>
    <property type="evidence" value="ECO:0007669"/>
    <property type="project" value="InterPro"/>
</dbReference>
<comment type="catalytic activity">
    <reaction evidence="13">
        <text>L-threonyl-[protein] + ATP = O-phospho-L-threonyl-[protein] + ADP + H(+)</text>
        <dbReference type="Rhea" id="RHEA:46608"/>
        <dbReference type="Rhea" id="RHEA-COMP:11060"/>
        <dbReference type="Rhea" id="RHEA-COMP:11605"/>
        <dbReference type="ChEBI" id="CHEBI:15378"/>
        <dbReference type="ChEBI" id="CHEBI:30013"/>
        <dbReference type="ChEBI" id="CHEBI:30616"/>
        <dbReference type="ChEBI" id="CHEBI:61977"/>
        <dbReference type="ChEBI" id="CHEBI:456216"/>
        <dbReference type="EC" id="2.7.11.1"/>
    </reaction>
</comment>
<keyword evidence="5" id="KW-0597">Phosphoprotein</keyword>
<keyword evidence="6" id="KW-0808">Transferase</keyword>
<feature type="binding site" evidence="15">
    <location>
        <position position="1734"/>
    </location>
    <ligand>
        <name>ATP</name>
        <dbReference type="ChEBI" id="CHEBI:30616"/>
    </ligand>
</feature>
<feature type="domain" description="Protein kinase" evidence="18">
    <location>
        <begin position="1705"/>
        <end position="1977"/>
    </location>
</feature>
<dbReference type="PANTHER" id="PTHR47984:SF14">
    <property type="entry name" value="OS01G0323000 PROTEIN"/>
    <property type="match status" value="1"/>
</dbReference>
<dbReference type="Pfam" id="PF00069">
    <property type="entry name" value="Pkinase"/>
    <property type="match status" value="1"/>
</dbReference>
<dbReference type="Pfam" id="PF07727">
    <property type="entry name" value="RVT_2"/>
    <property type="match status" value="1"/>
</dbReference>
<dbReference type="Gene3D" id="3.30.420.10">
    <property type="entry name" value="Ribonuclease H-like superfamily/Ribonuclease H"/>
    <property type="match status" value="1"/>
</dbReference>
<evidence type="ECO:0000256" key="2">
    <source>
        <dbReference type="ARBA" id="ARBA00004167"/>
    </source>
</evidence>
<dbReference type="InterPro" id="IPR036397">
    <property type="entry name" value="RNaseH_sf"/>
</dbReference>
<feature type="domain" description="Integrase catalytic" evidence="19">
    <location>
        <begin position="329"/>
        <end position="505"/>
    </location>
</feature>
<feature type="region of interest" description="Disordered" evidence="16">
    <location>
        <begin position="634"/>
        <end position="676"/>
    </location>
</feature>
<dbReference type="InterPro" id="IPR008271">
    <property type="entry name" value="Ser/Thr_kinase_AS"/>
</dbReference>
<comment type="subcellular location">
    <subcellularLocation>
        <location evidence="1">Membrane</location>
        <topology evidence="1">Multi-pass membrane protein</topology>
    </subcellularLocation>
    <subcellularLocation>
        <location evidence="2">Membrane</location>
        <topology evidence="2">Single-pass membrane protein</topology>
    </subcellularLocation>
</comment>
<accession>A0A2N9HP61</accession>
<dbReference type="InterPro" id="IPR013525">
    <property type="entry name" value="ABC2_TM"/>
</dbReference>
<keyword evidence="8 15" id="KW-0547">Nucleotide-binding</keyword>
<dbReference type="PROSITE" id="PS00108">
    <property type="entry name" value="PROTEIN_KINASE_ST"/>
    <property type="match status" value="1"/>
</dbReference>